<name>C7J0W6_ORYSJ</name>
<dbReference type="AlphaFoldDB" id="C7J0W6"/>
<feature type="non-terminal residue" evidence="2">
    <location>
        <position position="1"/>
    </location>
</feature>
<feature type="compositionally biased region" description="Low complexity" evidence="1">
    <location>
        <begin position="48"/>
        <end position="76"/>
    </location>
</feature>
<dbReference type="KEGG" id="dosa:Os04g0470600"/>
<dbReference type="EMBL" id="AP008210">
    <property type="protein sequence ID" value="BAH92704.1"/>
    <property type="molecule type" value="Genomic_DNA"/>
</dbReference>
<evidence type="ECO:0000313" key="3">
    <source>
        <dbReference type="Proteomes" id="UP000000763"/>
    </source>
</evidence>
<proteinExistence type="predicted"/>
<protein>
    <submittedName>
        <fullName evidence="2">Os04g0470600 protein</fullName>
    </submittedName>
</protein>
<sequence length="111" mass="11074">SAGSGRPRRTTSCSPTSPSTAPATGASSPRTPGCSGAGRAAGCGGPTTSGPTSSTASSPTPRSRPSSSSTPSSATGRHQRVVSLHRLVILGHFWRNVLSNAGWGCVWQGGR</sequence>
<gene>
    <name evidence="2" type="ordered locus">Os04g0470600</name>
</gene>
<reference evidence="2 3" key="1">
    <citation type="journal article" date="2005" name="Nature">
        <title>The map-based sequence of the rice genome.</title>
        <authorList>
            <consortium name="International rice genome sequencing project (IRGSP)"/>
            <person name="Matsumoto T."/>
            <person name="Wu J."/>
            <person name="Kanamori H."/>
            <person name="Katayose Y."/>
            <person name="Fujisawa M."/>
            <person name="Namiki N."/>
            <person name="Mizuno H."/>
            <person name="Yamamoto K."/>
            <person name="Antonio B.A."/>
            <person name="Baba T."/>
            <person name="Sakata K."/>
            <person name="Nagamura Y."/>
            <person name="Aoki H."/>
            <person name="Arikawa K."/>
            <person name="Arita K."/>
            <person name="Bito T."/>
            <person name="Chiden Y."/>
            <person name="Fujitsuka N."/>
            <person name="Fukunaka R."/>
            <person name="Hamada M."/>
            <person name="Harada C."/>
            <person name="Hayashi A."/>
            <person name="Hijishita S."/>
            <person name="Honda M."/>
            <person name="Hosokawa S."/>
            <person name="Ichikawa Y."/>
            <person name="Idonuma A."/>
            <person name="Iijima M."/>
            <person name="Ikeda M."/>
            <person name="Ikeno M."/>
            <person name="Ito K."/>
            <person name="Ito S."/>
            <person name="Ito T."/>
            <person name="Ito Y."/>
            <person name="Ito Y."/>
            <person name="Iwabuchi A."/>
            <person name="Kamiya K."/>
            <person name="Karasawa W."/>
            <person name="Kurita K."/>
            <person name="Katagiri S."/>
            <person name="Kikuta A."/>
            <person name="Kobayashi H."/>
            <person name="Kobayashi N."/>
            <person name="Machita K."/>
            <person name="Maehara T."/>
            <person name="Masukawa M."/>
            <person name="Mizubayashi T."/>
            <person name="Mukai Y."/>
            <person name="Nagasaki H."/>
            <person name="Nagata Y."/>
            <person name="Naito S."/>
            <person name="Nakashima M."/>
            <person name="Nakama Y."/>
            <person name="Nakamichi Y."/>
            <person name="Nakamura M."/>
            <person name="Meguro A."/>
            <person name="Negishi M."/>
            <person name="Ohta I."/>
            <person name="Ohta T."/>
            <person name="Okamoto M."/>
            <person name="Ono N."/>
            <person name="Saji S."/>
            <person name="Sakaguchi M."/>
            <person name="Sakai K."/>
            <person name="Shibata M."/>
            <person name="Shimokawa T."/>
            <person name="Song J."/>
            <person name="Takazaki Y."/>
            <person name="Terasawa K."/>
            <person name="Tsugane M."/>
            <person name="Tsuji K."/>
            <person name="Ueda S."/>
            <person name="Waki K."/>
            <person name="Yamagata H."/>
            <person name="Yamamoto M."/>
            <person name="Yamamoto S."/>
            <person name="Yamane H."/>
            <person name="Yoshiki S."/>
            <person name="Yoshihara R."/>
            <person name="Yukawa K."/>
            <person name="Zhong H."/>
            <person name="Yano M."/>
            <person name="Yuan Q."/>
            <person name="Ouyang S."/>
            <person name="Liu J."/>
            <person name="Jones K.M."/>
            <person name="Gansberger K."/>
            <person name="Moffat K."/>
            <person name="Hill J."/>
            <person name="Bera J."/>
            <person name="Fadrosh D."/>
            <person name="Jin S."/>
            <person name="Johri S."/>
            <person name="Kim M."/>
            <person name="Overton L."/>
            <person name="Reardon M."/>
            <person name="Tsitrin T."/>
            <person name="Vuong H."/>
            <person name="Weaver B."/>
            <person name="Ciecko A."/>
            <person name="Tallon L."/>
            <person name="Jackson J."/>
            <person name="Pai G."/>
            <person name="Aken S.V."/>
            <person name="Utterback T."/>
            <person name="Reidmuller S."/>
            <person name="Feldblyum T."/>
            <person name="Hsiao J."/>
            <person name="Zismann V."/>
            <person name="Iobst S."/>
            <person name="de Vazeille A.R."/>
            <person name="Buell C.R."/>
            <person name="Ying K."/>
            <person name="Li Y."/>
            <person name="Lu T."/>
            <person name="Huang Y."/>
            <person name="Zhao Q."/>
            <person name="Feng Q."/>
            <person name="Zhang L."/>
            <person name="Zhu J."/>
            <person name="Weng Q."/>
            <person name="Mu J."/>
            <person name="Lu Y."/>
            <person name="Fan D."/>
            <person name="Liu Y."/>
            <person name="Guan J."/>
            <person name="Zhang Y."/>
            <person name="Yu S."/>
            <person name="Liu X."/>
            <person name="Zhang Y."/>
            <person name="Hong G."/>
            <person name="Han B."/>
            <person name="Choisne N."/>
            <person name="Demange N."/>
            <person name="Orjeda G."/>
            <person name="Samain S."/>
            <person name="Cattolico L."/>
            <person name="Pelletier E."/>
            <person name="Couloux A."/>
            <person name="Segurens B."/>
            <person name="Wincker P."/>
            <person name="D'Hont A."/>
            <person name="Scarpelli C."/>
            <person name="Weissenbach J."/>
            <person name="Salanoubat M."/>
            <person name="Quetier F."/>
            <person name="Yu Y."/>
            <person name="Kim H.R."/>
            <person name="Rambo T."/>
            <person name="Currie J."/>
            <person name="Collura K."/>
            <person name="Luo M."/>
            <person name="Yang T."/>
            <person name="Ammiraju J.S.S."/>
            <person name="Engler F."/>
            <person name="Soderlund C."/>
            <person name="Wing R.A."/>
            <person name="Palmer L.E."/>
            <person name="de la Bastide M."/>
            <person name="Spiegel L."/>
            <person name="Nascimento L."/>
            <person name="Zutavern T."/>
            <person name="O'Shaughnessy A."/>
            <person name="Dike S."/>
            <person name="Dedhia N."/>
            <person name="Preston R."/>
            <person name="Balija V."/>
            <person name="McCombie W.R."/>
            <person name="Chow T."/>
            <person name="Chen H."/>
            <person name="Chung M."/>
            <person name="Chen C."/>
            <person name="Shaw J."/>
            <person name="Wu H."/>
            <person name="Hsiao K."/>
            <person name="Chao Y."/>
            <person name="Chu M."/>
            <person name="Cheng C."/>
            <person name="Hour A."/>
            <person name="Lee P."/>
            <person name="Lin S."/>
            <person name="Lin Y."/>
            <person name="Liou J."/>
            <person name="Liu S."/>
            <person name="Hsing Y."/>
            <person name="Raghuvanshi S."/>
            <person name="Mohanty A."/>
            <person name="Bharti A.K."/>
            <person name="Gaur A."/>
            <person name="Gupta V."/>
            <person name="Kumar D."/>
            <person name="Ravi V."/>
            <person name="Vij S."/>
            <person name="Kapur A."/>
            <person name="Khurana P."/>
            <person name="Khurana P."/>
            <person name="Khurana J.P."/>
            <person name="Tyagi A.K."/>
            <person name="Gaikwad K."/>
            <person name="Singh A."/>
            <person name="Dalal V."/>
            <person name="Srivastava S."/>
            <person name="Dixit A."/>
            <person name="Pal A.K."/>
            <person name="Ghazi I.A."/>
            <person name="Yadav M."/>
            <person name="Pandit A."/>
            <person name="Bhargava A."/>
            <person name="Sureshbabu K."/>
            <person name="Batra K."/>
            <person name="Sharma T.R."/>
            <person name="Mohapatra T."/>
            <person name="Singh N.K."/>
            <person name="Messing J."/>
            <person name="Nelson A.B."/>
            <person name="Fuks G."/>
            <person name="Kavchok S."/>
            <person name="Keizer G."/>
            <person name="Linton E."/>
            <person name="Llaca V."/>
            <person name="Song R."/>
            <person name="Tanyolac B."/>
            <person name="Young S."/>
            <person name="Ho-Il K."/>
            <person name="Hahn J.H."/>
            <person name="Sangsakoo G."/>
            <person name="Vanavichit A."/>
            <person name="de Mattos Luiz.A.T."/>
            <person name="Zimmer P.D."/>
            <person name="Malone G."/>
            <person name="Dellagostin O."/>
            <person name="de Oliveira A.C."/>
            <person name="Bevan M."/>
            <person name="Bancroft I."/>
            <person name="Minx P."/>
            <person name="Cordum H."/>
            <person name="Wilson R."/>
            <person name="Cheng Z."/>
            <person name="Jin W."/>
            <person name="Jiang J."/>
            <person name="Leong S.A."/>
            <person name="Iwama H."/>
            <person name="Gojobori T."/>
            <person name="Itoh T."/>
            <person name="Niimura Y."/>
            <person name="Fujii Y."/>
            <person name="Habara T."/>
            <person name="Sakai H."/>
            <person name="Sato Y."/>
            <person name="Wilson G."/>
            <person name="Kumar K."/>
            <person name="McCouch S."/>
            <person name="Juretic N."/>
            <person name="Hoen D."/>
            <person name="Wright S."/>
            <person name="Bruskiewich R."/>
            <person name="Bureau T."/>
            <person name="Miyao A."/>
            <person name="Hirochika H."/>
            <person name="Nishikawa T."/>
            <person name="Kadowaki K."/>
            <person name="Sugiura M."/>
            <person name="Burr B."/>
            <person name="Sasaki T."/>
        </authorList>
    </citation>
    <scope>NUCLEOTIDE SEQUENCE [LARGE SCALE GENOMIC DNA]</scope>
    <source>
        <strain evidence="3">cv. Nipponbare</strain>
    </source>
</reference>
<evidence type="ECO:0000256" key="1">
    <source>
        <dbReference type="SAM" id="MobiDB-lite"/>
    </source>
</evidence>
<organism evidence="2 3">
    <name type="scientific">Oryza sativa subsp. japonica</name>
    <name type="common">Rice</name>
    <dbReference type="NCBI Taxonomy" id="39947"/>
    <lineage>
        <taxon>Eukaryota</taxon>
        <taxon>Viridiplantae</taxon>
        <taxon>Streptophyta</taxon>
        <taxon>Embryophyta</taxon>
        <taxon>Tracheophyta</taxon>
        <taxon>Spermatophyta</taxon>
        <taxon>Magnoliopsida</taxon>
        <taxon>Liliopsida</taxon>
        <taxon>Poales</taxon>
        <taxon>Poaceae</taxon>
        <taxon>BOP clade</taxon>
        <taxon>Oryzoideae</taxon>
        <taxon>Oryzeae</taxon>
        <taxon>Oryzinae</taxon>
        <taxon>Oryza</taxon>
        <taxon>Oryza sativa</taxon>
    </lineage>
</organism>
<feature type="compositionally biased region" description="Low complexity" evidence="1">
    <location>
        <begin position="1"/>
        <end position="34"/>
    </location>
</feature>
<dbReference type="Proteomes" id="UP000000763">
    <property type="component" value="Chromosome 4"/>
</dbReference>
<reference evidence="3" key="2">
    <citation type="journal article" date="2008" name="Nucleic Acids Res.">
        <title>The rice annotation project database (RAP-DB): 2008 update.</title>
        <authorList>
            <consortium name="The rice annotation project (RAP)"/>
        </authorList>
    </citation>
    <scope>GENOME REANNOTATION</scope>
    <source>
        <strain evidence="3">cv. Nipponbare</strain>
    </source>
</reference>
<accession>C7J0W6</accession>
<feature type="compositionally biased region" description="Gly residues" evidence="1">
    <location>
        <begin position="35"/>
        <end position="47"/>
    </location>
</feature>
<evidence type="ECO:0000313" key="2">
    <source>
        <dbReference type="EMBL" id="BAH92704.1"/>
    </source>
</evidence>
<feature type="region of interest" description="Disordered" evidence="1">
    <location>
        <begin position="1"/>
        <end position="78"/>
    </location>
</feature>